<proteinExistence type="predicted"/>
<evidence type="ECO:0000256" key="1">
    <source>
        <dbReference type="SAM" id="MobiDB-lite"/>
    </source>
</evidence>
<evidence type="ECO:0000313" key="3">
    <source>
        <dbReference type="Proteomes" id="UP000015241"/>
    </source>
</evidence>
<feature type="region of interest" description="Disordered" evidence="1">
    <location>
        <begin position="33"/>
        <end position="75"/>
    </location>
</feature>
<accession>S8E680</accession>
<organism evidence="2 3">
    <name type="scientific">Fomitopsis schrenkii</name>
    <name type="common">Brown rot fungus</name>
    <dbReference type="NCBI Taxonomy" id="2126942"/>
    <lineage>
        <taxon>Eukaryota</taxon>
        <taxon>Fungi</taxon>
        <taxon>Dikarya</taxon>
        <taxon>Basidiomycota</taxon>
        <taxon>Agaricomycotina</taxon>
        <taxon>Agaricomycetes</taxon>
        <taxon>Polyporales</taxon>
        <taxon>Fomitopsis</taxon>
    </lineage>
</organism>
<reference evidence="2 3" key="1">
    <citation type="journal article" date="2012" name="Science">
        <title>The Paleozoic origin of enzymatic lignin decomposition reconstructed from 31 fungal genomes.</title>
        <authorList>
            <person name="Floudas D."/>
            <person name="Binder M."/>
            <person name="Riley R."/>
            <person name="Barry K."/>
            <person name="Blanchette R.A."/>
            <person name="Henrissat B."/>
            <person name="Martinez A.T."/>
            <person name="Otillar R."/>
            <person name="Spatafora J.W."/>
            <person name="Yadav J.S."/>
            <person name="Aerts A."/>
            <person name="Benoit I."/>
            <person name="Boyd A."/>
            <person name="Carlson A."/>
            <person name="Copeland A."/>
            <person name="Coutinho P.M."/>
            <person name="de Vries R.P."/>
            <person name="Ferreira P."/>
            <person name="Findley K."/>
            <person name="Foster B."/>
            <person name="Gaskell J."/>
            <person name="Glotzer D."/>
            <person name="Gorecki P."/>
            <person name="Heitman J."/>
            <person name="Hesse C."/>
            <person name="Hori C."/>
            <person name="Igarashi K."/>
            <person name="Jurgens J.A."/>
            <person name="Kallen N."/>
            <person name="Kersten P."/>
            <person name="Kohler A."/>
            <person name="Kuees U."/>
            <person name="Kumar T.K.A."/>
            <person name="Kuo A."/>
            <person name="LaButti K."/>
            <person name="Larrondo L.F."/>
            <person name="Lindquist E."/>
            <person name="Ling A."/>
            <person name="Lombard V."/>
            <person name="Lucas S."/>
            <person name="Lundell T."/>
            <person name="Martin R."/>
            <person name="McLaughlin D.J."/>
            <person name="Morgenstern I."/>
            <person name="Morin E."/>
            <person name="Murat C."/>
            <person name="Nagy L.G."/>
            <person name="Nolan M."/>
            <person name="Ohm R.A."/>
            <person name="Patyshakuliyeva A."/>
            <person name="Rokas A."/>
            <person name="Ruiz-Duenas F.J."/>
            <person name="Sabat G."/>
            <person name="Salamov A."/>
            <person name="Samejima M."/>
            <person name="Schmutz J."/>
            <person name="Slot J.C."/>
            <person name="St John F."/>
            <person name="Stenlid J."/>
            <person name="Sun H."/>
            <person name="Sun S."/>
            <person name="Syed K."/>
            <person name="Tsang A."/>
            <person name="Wiebenga A."/>
            <person name="Young D."/>
            <person name="Pisabarro A."/>
            <person name="Eastwood D.C."/>
            <person name="Martin F."/>
            <person name="Cullen D."/>
            <person name="Grigoriev I.V."/>
            <person name="Hibbett D.S."/>
        </authorList>
    </citation>
    <scope>NUCLEOTIDE SEQUENCE</scope>
    <source>
        <strain evidence="3">FP-58527</strain>
    </source>
</reference>
<sequence length="336" mass="35503">MSSAASTSATFVIPSVFTWSTNQECDLEAQTLTAPPAALTTSPRTRPSHSNTINDFFGAPSARGTQDSRNDELSLPVHRNDDYADAEHPTLAMYLFKFGFQNVHATPSNTNPAELGTIIVKPHRVVSARYSCAIGLRAVLCLVVVSPWENPQADHHLPSLFAAAGKWFFAESTCATSSSPHTAPRTRRVVSYDAATARTISAQGHRSASITSAVASSQTAAYTSGAVSYYDLITDLSRAEARAVARTRDAARSARTMPGQGTAASISALTAPSRSNSLSKRRSSALTPAPSGSPTSHATSLPFLVSFSEEPEGLLSTLITTPSPRKSPPSRAASSH</sequence>
<dbReference type="AlphaFoldDB" id="S8E680"/>
<dbReference type="HOGENOM" id="CLU_826496_0_0_1"/>
<dbReference type="EMBL" id="KE504151">
    <property type="protein sequence ID" value="EPT00168.1"/>
    <property type="molecule type" value="Genomic_DNA"/>
</dbReference>
<name>S8E680_FOMSC</name>
<feature type="compositionally biased region" description="Polar residues" evidence="1">
    <location>
        <begin position="262"/>
        <end position="272"/>
    </location>
</feature>
<protein>
    <submittedName>
        <fullName evidence="2">Uncharacterized protein</fullName>
    </submittedName>
</protein>
<keyword evidence="3" id="KW-1185">Reference proteome</keyword>
<dbReference type="Proteomes" id="UP000015241">
    <property type="component" value="Unassembled WGS sequence"/>
</dbReference>
<feature type="compositionally biased region" description="Low complexity" evidence="1">
    <location>
        <begin position="33"/>
        <end position="45"/>
    </location>
</feature>
<feature type="compositionally biased region" description="Basic and acidic residues" evidence="1">
    <location>
        <begin position="66"/>
        <end position="75"/>
    </location>
</feature>
<feature type="region of interest" description="Disordered" evidence="1">
    <location>
        <begin position="249"/>
        <end position="336"/>
    </location>
</feature>
<dbReference type="InParanoid" id="S8E680"/>
<evidence type="ECO:0000313" key="2">
    <source>
        <dbReference type="EMBL" id="EPT00168.1"/>
    </source>
</evidence>
<gene>
    <name evidence="2" type="ORF">FOMPIDRAFT_1049999</name>
</gene>
<feature type="compositionally biased region" description="Polar residues" evidence="1">
    <location>
        <begin position="290"/>
        <end position="299"/>
    </location>
</feature>